<protein>
    <submittedName>
        <fullName evidence="3">Uncharacterized protein</fullName>
    </submittedName>
</protein>
<reference evidence="2" key="2">
    <citation type="submission" date="2014-05" db="EMBL/GenBank/DDBJ databases">
        <title>The genome and life-stage specific transcriptomes of Globodera pallida elucidate key aspects of plant parasitism by a cyst nematode.</title>
        <authorList>
            <person name="Cotton J.A."/>
            <person name="Lilley C.J."/>
            <person name="Jones L.M."/>
            <person name="Kikuchi T."/>
            <person name="Reid A.J."/>
            <person name="Thorpe P."/>
            <person name="Tsai I.J."/>
            <person name="Beasley H."/>
            <person name="Blok V."/>
            <person name="Cock P.J.A."/>
            <person name="Van den Akker S.E."/>
            <person name="Holroyd N."/>
            <person name="Hunt M."/>
            <person name="Mantelin S."/>
            <person name="Naghra H."/>
            <person name="Pain A."/>
            <person name="Palomares-Rius J.E."/>
            <person name="Zarowiecki M."/>
            <person name="Berriman M."/>
            <person name="Jones J.T."/>
            <person name="Urwin P.E."/>
        </authorList>
    </citation>
    <scope>NUCLEOTIDE SEQUENCE [LARGE SCALE GENOMIC DNA]</scope>
    <source>
        <strain evidence="2">Lindley</strain>
    </source>
</reference>
<evidence type="ECO:0000256" key="1">
    <source>
        <dbReference type="SAM" id="MobiDB-lite"/>
    </source>
</evidence>
<feature type="region of interest" description="Disordered" evidence="1">
    <location>
        <begin position="71"/>
        <end position="117"/>
    </location>
</feature>
<keyword evidence="2" id="KW-1185">Reference proteome</keyword>
<reference evidence="3" key="3">
    <citation type="submission" date="2016-06" db="UniProtKB">
        <authorList>
            <consortium name="WormBaseParasite"/>
        </authorList>
    </citation>
    <scope>IDENTIFICATION</scope>
</reference>
<dbReference type="AlphaFoldDB" id="A0A183CG70"/>
<reference evidence="2" key="1">
    <citation type="submission" date="2013-12" db="EMBL/GenBank/DDBJ databases">
        <authorList>
            <person name="Aslett M."/>
        </authorList>
    </citation>
    <scope>NUCLEOTIDE SEQUENCE [LARGE SCALE GENOMIC DNA]</scope>
    <source>
        <strain evidence="2">Lindley</strain>
    </source>
</reference>
<dbReference type="WBParaSite" id="GPLIN_001187500">
    <property type="protein sequence ID" value="GPLIN_001187500"/>
    <property type="gene ID" value="GPLIN_001187500"/>
</dbReference>
<evidence type="ECO:0000313" key="3">
    <source>
        <dbReference type="WBParaSite" id="GPLIN_001187500"/>
    </source>
</evidence>
<proteinExistence type="predicted"/>
<name>A0A183CG70_GLOPA</name>
<accession>A0A183CG70</accession>
<sequence>MIINDFVRRKKRNGCLPACRTTAHPRIMTGRRTSAAAAEEEELLPSVVHQVMAATVMCGWQIERLRLYSSNDTYNNSSRDADDQRRTRQRRRKSGKIRRLAQAEAERDSRHQWPSRYTRTTRPEWCGAFKKGLC</sequence>
<evidence type="ECO:0000313" key="2">
    <source>
        <dbReference type="Proteomes" id="UP000050741"/>
    </source>
</evidence>
<dbReference type="Proteomes" id="UP000050741">
    <property type="component" value="Unassembled WGS sequence"/>
</dbReference>
<organism evidence="2 3">
    <name type="scientific">Globodera pallida</name>
    <name type="common">Potato cyst nematode worm</name>
    <name type="synonym">Heterodera pallida</name>
    <dbReference type="NCBI Taxonomy" id="36090"/>
    <lineage>
        <taxon>Eukaryota</taxon>
        <taxon>Metazoa</taxon>
        <taxon>Ecdysozoa</taxon>
        <taxon>Nematoda</taxon>
        <taxon>Chromadorea</taxon>
        <taxon>Rhabditida</taxon>
        <taxon>Tylenchina</taxon>
        <taxon>Tylenchomorpha</taxon>
        <taxon>Tylenchoidea</taxon>
        <taxon>Heteroderidae</taxon>
        <taxon>Heteroderinae</taxon>
        <taxon>Globodera</taxon>
    </lineage>
</organism>
<feature type="compositionally biased region" description="Basic residues" evidence="1">
    <location>
        <begin position="87"/>
        <end position="99"/>
    </location>
</feature>